<dbReference type="GeneID" id="25730098"/>
<sequence length="238" mass="25330">MSEDNEKPWTRRLRQLREQRDQAEAAAAAAAADPSRSGQHHNHPQQPEVILDGEPTELQKQLVECYRKTFLVTGAALIGSVFHWNYVGKLKVEQVFVPPRAQSLPAEVVEGWTRSMRFKEGVRAVGRQTVFATGVAALYFGAELASQRLRGVKDWANTAVAGAVAGGCLGSRLPGPSRARGAALGAALGSALGAASGLALQQAEAMLPDAQQAAQERERAAADAQRRLWEGEGGAQGG</sequence>
<protein>
    <submittedName>
        <fullName evidence="2">Uncharacterized protein</fullName>
    </submittedName>
</protein>
<dbReference type="Proteomes" id="UP000054498">
    <property type="component" value="Unassembled WGS sequence"/>
</dbReference>
<proteinExistence type="predicted"/>
<dbReference type="Pfam" id="PF02466">
    <property type="entry name" value="Tim17"/>
    <property type="match status" value="1"/>
</dbReference>
<dbReference type="KEGG" id="mng:MNEG_12709"/>
<name>A0A0D2J5U6_9CHLO</name>
<reference evidence="2 3" key="1">
    <citation type="journal article" date="2013" name="BMC Genomics">
        <title>Reconstruction of the lipid metabolism for the microalga Monoraphidium neglectum from its genome sequence reveals characteristics suitable for biofuel production.</title>
        <authorList>
            <person name="Bogen C."/>
            <person name="Al-Dilaimi A."/>
            <person name="Albersmeier A."/>
            <person name="Wichmann J."/>
            <person name="Grundmann M."/>
            <person name="Rupp O."/>
            <person name="Lauersen K.J."/>
            <person name="Blifernez-Klassen O."/>
            <person name="Kalinowski J."/>
            <person name="Goesmann A."/>
            <person name="Mussgnug J.H."/>
            <person name="Kruse O."/>
        </authorList>
    </citation>
    <scope>NUCLEOTIDE SEQUENCE [LARGE SCALE GENOMIC DNA]</scope>
    <source>
        <strain evidence="2 3">SAG 48.87</strain>
    </source>
</reference>
<gene>
    <name evidence="2" type="ORF">MNEG_12709</name>
</gene>
<feature type="compositionally biased region" description="Basic and acidic residues" evidence="1">
    <location>
        <begin position="215"/>
        <end position="230"/>
    </location>
</feature>
<evidence type="ECO:0000313" key="3">
    <source>
        <dbReference type="Proteomes" id="UP000054498"/>
    </source>
</evidence>
<dbReference type="EMBL" id="KK103609">
    <property type="protein sequence ID" value="KIY95252.1"/>
    <property type="molecule type" value="Genomic_DNA"/>
</dbReference>
<evidence type="ECO:0000313" key="2">
    <source>
        <dbReference type="EMBL" id="KIY95252.1"/>
    </source>
</evidence>
<feature type="region of interest" description="Disordered" evidence="1">
    <location>
        <begin position="16"/>
        <end position="51"/>
    </location>
</feature>
<dbReference type="RefSeq" id="XP_013894272.1">
    <property type="nucleotide sequence ID" value="XM_014038818.1"/>
</dbReference>
<dbReference type="OrthoDB" id="545431at2759"/>
<evidence type="ECO:0000256" key="1">
    <source>
        <dbReference type="SAM" id="MobiDB-lite"/>
    </source>
</evidence>
<feature type="region of interest" description="Disordered" evidence="1">
    <location>
        <begin position="209"/>
        <end position="238"/>
    </location>
</feature>
<feature type="compositionally biased region" description="Low complexity" evidence="1">
    <location>
        <begin position="24"/>
        <end position="33"/>
    </location>
</feature>
<dbReference type="AlphaFoldDB" id="A0A0D2J5U6"/>
<accession>A0A0D2J5U6</accession>
<keyword evidence="3" id="KW-1185">Reference proteome</keyword>
<organism evidence="2 3">
    <name type="scientific">Monoraphidium neglectum</name>
    <dbReference type="NCBI Taxonomy" id="145388"/>
    <lineage>
        <taxon>Eukaryota</taxon>
        <taxon>Viridiplantae</taxon>
        <taxon>Chlorophyta</taxon>
        <taxon>core chlorophytes</taxon>
        <taxon>Chlorophyceae</taxon>
        <taxon>CS clade</taxon>
        <taxon>Sphaeropleales</taxon>
        <taxon>Selenastraceae</taxon>
        <taxon>Monoraphidium</taxon>
    </lineage>
</organism>